<protein>
    <submittedName>
        <fullName evidence="9">Threonine/homoserine efflux transporter RhtA</fullName>
    </submittedName>
</protein>
<dbReference type="AlphaFoldDB" id="A0A0K6GNU8"/>
<dbReference type="InterPro" id="IPR037185">
    <property type="entry name" value="EmrE-like"/>
</dbReference>
<dbReference type="PANTHER" id="PTHR32322:SF18">
    <property type="entry name" value="S-ADENOSYLMETHIONINE_S-ADENOSYLHOMOCYSTEINE TRANSPORTER"/>
    <property type="match status" value="1"/>
</dbReference>
<dbReference type="PANTHER" id="PTHR32322">
    <property type="entry name" value="INNER MEMBRANE TRANSPORTER"/>
    <property type="match status" value="1"/>
</dbReference>
<feature type="transmembrane region" description="Helical" evidence="7">
    <location>
        <begin position="186"/>
        <end position="204"/>
    </location>
</feature>
<evidence type="ECO:0000256" key="1">
    <source>
        <dbReference type="ARBA" id="ARBA00004651"/>
    </source>
</evidence>
<feature type="domain" description="EamA" evidence="8">
    <location>
        <begin position="158"/>
        <end position="290"/>
    </location>
</feature>
<evidence type="ECO:0000256" key="4">
    <source>
        <dbReference type="ARBA" id="ARBA00022692"/>
    </source>
</evidence>
<evidence type="ECO:0000256" key="2">
    <source>
        <dbReference type="ARBA" id="ARBA00007362"/>
    </source>
</evidence>
<dbReference type="Proteomes" id="UP000182738">
    <property type="component" value="Unassembled WGS sequence"/>
</dbReference>
<evidence type="ECO:0000256" key="6">
    <source>
        <dbReference type="ARBA" id="ARBA00023136"/>
    </source>
</evidence>
<keyword evidence="4 7" id="KW-0812">Transmembrane</keyword>
<feature type="transmembrane region" description="Helical" evidence="7">
    <location>
        <begin position="250"/>
        <end position="268"/>
    </location>
</feature>
<dbReference type="InterPro" id="IPR050638">
    <property type="entry name" value="AA-Vitamin_Transporters"/>
</dbReference>
<dbReference type="SUPFAM" id="SSF103481">
    <property type="entry name" value="Multidrug resistance efflux transporter EmrE"/>
    <property type="match status" value="2"/>
</dbReference>
<comment type="similarity">
    <text evidence="2">Belongs to the EamA transporter family.</text>
</comment>
<dbReference type="Pfam" id="PF00892">
    <property type="entry name" value="EamA"/>
    <property type="match status" value="2"/>
</dbReference>
<feature type="transmembrane region" description="Helical" evidence="7">
    <location>
        <begin position="274"/>
        <end position="291"/>
    </location>
</feature>
<feature type="domain" description="EamA" evidence="8">
    <location>
        <begin position="6"/>
        <end position="144"/>
    </location>
</feature>
<feature type="transmembrane region" description="Helical" evidence="7">
    <location>
        <begin position="7"/>
        <end position="29"/>
    </location>
</feature>
<evidence type="ECO:0000256" key="3">
    <source>
        <dbReference type="ARBA" id="ARBA00022475"/>
    </source>
</evidence>
<feature type="transmembrane region" description="Helical" evidence="7">
    <location>
        <begin position="73"/>
        <end position="93"/>
    </location>
</feature>
<dbReference type="OrthoDB" id="9810818at2"/>
<dbReference type="RefSeq" id="WP_055441232.1">
    <property type="nucleotide sequence ID" value="NZ_BAABDZ010000002.1"/>
</dbReference>
<reference evidence="10" key="1">
    <citation type="submission" date="2015-08" db="EMBL/GenBank/DDBJ databases">
        <authorList>
            <person name="Varghese N."/>
        </authorList>
    </citation>
    <scope>NUCLEOTIDE SEQUENCE [LARGE SCALE GENOMIC DNA]</scope>
    <source>
        <strain evidence="10">DSM 27374</strain>
    </source>
</reference>
<feature type="transmembrane region" description="Helical" evidence="7">
    <location>
        <begin position="126"/>
        <end position="145"/>
    </location>
</feature>
<keyword evidence="6 7" id="KW-0472">Membrane</keyword>
<dbReference type="STRING" id="1325335.GCA_001418025_01519"/>
<feature type="transmembrane region" description="Helical" evidence="7">
    <location>
        <begin position="41"/>
        <end position="61"/>
    </location>
</feature>
<feature type="transmembrane region" description="Helical" evidence="7">
    <location>
        <begin position="216"/>
        <end position="238"/>
    </location>
</feature>
<evidence type="ECO:0000313" key="9">
    <source>
        <dbReference type="EMBL" id="CUA80211.1"/>
    </source>
</evidence>
<dbReference type="GO" id="GO:0005886">
    <property type="term" value="C:plasma membrane"/>
    <property type="evidence" value="ECO:0007669"/>
    <property type="project" value="UniProtKB-SubCell"/>
</dbReference>
<evidence type="ECO:0000256" key="5">
    <source>
        <dbReference type="ARBA" id="ARBA00022989"/>
    </source>
</evidence>
<proteinExistence type="inferred from homology"/>
<name>A0A0K6GNU8_9BACL</name>
<sequence length="299" mass="33029">MSTRTKGLWMVVIAATMWGLSGTAAQWVFQQKHITTEWLVFVRMIASGFCLLAFASFRGIPLFHIWRERNSRLLLISFSLVGMLGVQYTYFLSIAYGNAAAATLLQYLAPIYIVLYFLIRERKHPSVSIWGALILATCGIFLLLTNGKLSALSISFPAFLWGIVSGVLLAFYTICSAKLLKKWDSLIIVGWAMVVGGVVMIPIVRSFLGPFFTLDFPTIVSILFIVICGTLLAFLLFIESIRYLSPTESSILSSVEPLSAIIASVLFLHVSFGFFQTLGSLLIITTVILLGKQKIVSSS</sequence>
<gene>
    <name evidence="9" type="ORF">Ga0061060_10841</name>
</gene>
<keyword evidence="3" id="KW-1003">Cell membrane</keyword>
<feature type="transmembrane region" description="Helical" evidence="7">
    <location>
        <begin position="99"/>
        <end position="119"/>
    </location>
</feature>
<keyword evidence="5 7" id="KW-1133">Transmembrane helix</keyword>
<evidence type="ECO:0000256" key="7">
    <source>
        <dbReference type="SAM" id="Phobius"/>
    </source>
</evidence>
<evidence type="ECO:0000259" key="8">
    <source>
        <dbReference type="Pfam" id="PF00892"/>
    </source>
</evidence>
<keyword evidence="10" id="KW-1185">Reference proteome</keyword>
<comment type="subcellular location">
    <subcellularLocation>
        <location evidence="1">Cell membrane</location>
        <topology evidence="1">Multi-pass membrane protein</topology>
    </subcellularLocation>
</comment>
<dbReference type="EMBL" id="CYGZ01000008">
    <property type="protein sequence ID" value="CUA80211.1"/>
    <property type="molecule type" value="Genomic_DNA"/>
</dbReference>
<accession>A0A0K6GNU8</accession>
<feature type="transmembrane region" description="Helical" evidence="7">
    <location>
        <begin position="151"/>
        <end position="174"/>
    </location>
</feature>
<dbReference type="InterPro" id="IPR000620">
    <property type="entry name" value="EamA_dom"/>
</dbReference>
<evidence type="ECO:0000313" key="10">
    <source>
        <dbReference type="Proteomes" id="UP000182738"/>
    </source>
</evidence>
<organism evidence="9 10">
    <name type="scientific">Anoxybacillus suryakundensis</name>
    <dbReference type="NCBI Taxonomy" id="1325335"/>
    <lineage>
        <taxon>Bacteria</taxon>
        <taxon>Bacillati</taxon>
        <taxon>Bacillota</taxon>
        <taxon>Bacilli</taxon>
        <taxon>Bacillales</taxon>
        <taxon>Anoxybacillaceae</taxon>
        <taxon>Anoxybacillus</taxon>
    </lineage>
</organism>